<dbReference type="PANTHER" id="PTHR11552">
    <property type="entry name" value="GLUCOSE-METHANOL-CHOLINE GMC OXIDOREDUCTASE"/>
    <property type="match status" value="1"/>
</dbReference>
<evidence type="ECO:0000259" key="7">
    <source>
        <dbReference type="Pfam" id="PF00732"/>
    </source>
</evidence>
<dbReference type="AlphaFoldDB" id="A0A423VHS9"/>
<dbReference type="OrthoDB" id="269227at2759"/>
<dbReference type="SUPFAM" id="SSF54373">
    <property type="entry name" value="FAD-linked reductases, C-terminal domain"/>
    <property type="match status" value="1"/>
</dbReference>
<evidence type="ECO:0000313" key="10">
    <source>
        <dbReference type="Proteomes" id="UP000284375"/>
    </source>
</evidence>
<dbReference type="InterPro" id="IPR007867">
    <property type="entry name" value="GMC_OxRtase_C"/>
</dbReference>
<dbReference type="Pfam" id="PF00732">
    <property type="entry name" value="GMC_oxred_N"/>
    <property type="match status" value="1"/>
</dbReference>
<evidence type="ECO:0000313" key="9">
    <source>
        <dbReference type="EMBL" id="ROV90476.1"/>
    </source>
</evidence>
<comment type="cofactor">
    <cofactor evidence="1">
        <name>FAD</name>
        <dbReference type="ChEBI" id="CHEBI:57692"/>
    </cofactor>
</comment>
<dbReference type="Pfam" id="PF05199">
    <property type="entry name" value="GMC_oxred_C"/>
    <property type="match status" value="1"/>
</dbReference>
<proteinExistence type="inferred from homology"/>
<sequence length="404" mass="42823">MALLLRRSFIMGFVTSLATLAQATVVTNDTSVAANQTFDYVVVGAGLTGITVGNKLTSSSWTIWYDPVTGQNLRSSAADGLLWAPEQQRNSLTVLANHKVDKVLFQESTTASGLTFGIKPGSTVPGSLSGIHTVPATKEVILAAGSLASAPVLERSGVSNKTILGVAGIETIVELPGVGCNLVDQPGTGAAALVAEAYRNDTSIIDGINLFAPELSLVNSEQLWGAPIGYYHDQLTSEASLQSRAQTLVAAGAAANLKGAKMILNVTIDLIVNHQFPVAEFIGESYPTILEAVFWPLMPLSRGHVHISSSDPFQSPTIVPRFLTDNFDQQVAIAVSRRSQTLFVSAPFADVVADPYHNPGLGPNGTDSEWLTWYKETSFGASHWVGSTAMLSRELGGVVDSRLR</sequence>
<dbReference type="GO" id="GO:0050660">
    <property type="term" value="F:flavin adenine dinucleotide binding"/>
    <property type="evidence" value="ECO:0007669"/>
    <property type="project" value="InterPro"/>
</dbReference>
<evidence type="ECO:0008006" key="11">
    <source>
        <dbReference type="Google" id="ProtNLM"/>
    </source>
</evidence>
<comment type="similarity">
    <text evidence="2">Belongs to the GMC oxidoreductase family.</text>
</comment>
<feature type="domain" description="Glucose-methanol-choline oxidoreductase N-terminal" evidence="7">
    <location>
        <begin position="70"/>
        <end position="186"/>
    </location>
</feature>
<keyword evidence="10" id="KW-1185">Reference proteome</keyword>
<accession>A0A423VHS9</accession>
<dbReference type="InterPro" id="IPR012132">
    <property type="entry name" value="GMC_OxRdtase"/>
</dbReference>
<dbReference type="Gene3D" id="3.30.560.10">
    <property type="entry name" value="Glucose Oxidase, domain 3"/>
    <property type="match status" value="1"/>
</dbReference>
<evidence type="ECO:0000256" key="3">
    <source>
        <dbReference type="ARBA" id="ARBA00022630"/>
    </source>
</evidence>
<dbReference type="Gene3D" id="3.50.50.60">
    <property type="entry name" value="FAD/NAD(P)-binding domain"/>
    <property type="match status" value="2"/>
</dbReference>
<dbReference type="EMBL" id="LJZO01000050">
    <property type="protein sequence ID" value="ROV90476.1"/>
    <property type="molecule type" value="Genomic_DNA"/>
</dbReference>
<dbReference type="InterPro" id="IPR027424">
    <property type="entry name" value="Glucose_Oxidase_domain_2"/>
</dbReference>
<dbReference type="PANTHER" id="PTHR11552:SF201">
    <property type="entry name" value="GLUCOSE-METHANOL-CHOLINE OXIDOREDUCTASE N-TERMINAL DOMAIN-CONTAINING PROTEIN"/>
    <property type="match status" value="1"/>
</dbReference>
<dbReference type="STRING" id="252740.A0A423VHS9"/>
<comment type="caution">
    <text evidence="9">The sequence shown here is derived from an EMBL/GenBank/DDBJ whole genome shotgun (WGS) entry which is preliminary data.</text>
</comment>
<evidence type="ECO:0000256" key="4">
    <source>
        <dbReference type="ARBA" id="ARBA00022827"/>
    </source>
</evidence>
<dbReference type="SUPFAM" id="SSF51905">
    <property type="entry name" value="FAD/NAD(P)-binding domain"/>
    <property type="match status" value="1"/>
</dbReference>
<evidence type="ECO:0000256" key="6">
    <source>
        <dbReference type="SAM" id="SignalP"/>
    </source>
</evidence>
<reference evidence="9 10" key="1">
    <citation type="submission" date="2015-09" db="EMBL/GenBank/DDBJ databases">
        <title>Host preference determinants of Valsa canker pathogens revealed by comparative genomics.</title>
        <authorList>
            <person name="Yin Z."/>
            <person name="Huang L."/>
        </authorList>
    </citation>
    <scope>NUCLEOTIDE SEQUENCE [LARGE SCALE GENOMIC DNA]</scope>
    <source>
        <strain evidence="9 10">YSFL</strain>
    </source>
</reference>
<keyword evidence="4" id="KW-0274">FAD</keyword>
<keyword evidence="3" id="KW-0285">Flavoprotein</keyword>
<evidence type="ECO:0000259" key="8">
    <source>
        <dbReference type="Pfam" id="PF05199"/>
    </source>
</evidence>
<dbReference type="Gene3D" id="4.10.450.10">
    <property type="entry name" value="Glucose Oxidase, domain 2"/>
    <property type="match status" value="1"/>
</dbReference>
<keyword evidence="6" id="KW-0732">Signal</keyword>
<organism evidence="9 10">
    <name type="scientific">Cytospora chrysosperma</name>
    <name type="common">Cytospora canker fungus</name>
    <name type="synonym">Sphaeria chrysosperma</name>
    <dbReference type="NCBI Taxonomy" id="252740"/>
    <lineage>
        <taxon>Eukaryota</taxon>
        <taxon>Fungi</taxon>
        <taxon>Dikarya</taxon>
        <taxon>Ascomycota</taxon>
        <taxon>Pezizomycotina</taxon>
        <taxon>Sordariomycetes</taxon>
        <taxon>Sordariomycetidae</taxon>
        <taxon>Diaporthales</taxon>
        <taxon>Cytosporaceae</taxon>
        <taxon>Cytospora</taxon>
    </lineage>
</organism>
<evidence type="ECO:0000256" key="5">
    <source>
        <dbReference type="ARBA" id="ARBA00023002"/>
    </source>
</evidence>
<name>A0A423VHS9_CYTCH</name>
<feature type="domain" description="Glucose-methanol-choline oxidoreductase C-terminal" evidence="8">
    <location>
        <begin position="299"/>
        <end position="404"/>
    </location>
</feature>
<protein>
    <recommendedName>
        <fullName evidence="11">Glucose-methanol-choline oxidoreductase N-terminal domain-containing protein</fullName>
    </recommendedName>
</protein>
<evidence type="ECO:0000256" key="2">
    <source>
        <dbReference type="ARBA" id="ARBA00010790"/>
    </source>
</evidence>
<feature type="chain" id="PRO_5019579669" description="Glucose-methanol-choline oxidoreductase N-terminal domain-containing protein" evidence="6">
    <location>
        <begin position="24"/>
        <end position="404"/>
    </location>
</feature>
<feature type="signal peptide" evidence="6">
    <location>
        <begin position="1"/>
        <end position="23"/>
    </location>
</feature>
<gene>
    <name evidence="9" type="ORF">VSDG_08449</name>
</gene>
<dbReference type="InterPro" id="IPR036188">
    <property type="entry name" value="FAD/NAD-bd_sf"/>
</dbReference>
<keyword evidence="5" id="KW-0560">Oxidoreductase</keyword>
<evidence type="ECO:0000256" key="1">
    <source>
        <dbReference type="ARBA" id="ARBA00001974"/>
    </source>
</evidence>
<dbReference type="Proteomes" id="UP000284375">
    <property type="component" value="Unassembled WGS sequence"/>
</dbReference>
<dbReference type="InterPro" id="IPR000172">
    <property type="entry name" value="GMC_OxRdtase_N"/>
</dbReference>
<dbReference type="GO" id="GO:0016614">
    <property type="term" value="F:oxidoreductase activity, acting on CH-OH group of donors"/>
    <property type="evidence" value="ECO:0007669"/>
    <property type="project" value="InterPro"/>
</dbReference>